<feature type="signal peptide" evidence="5">
    <location>
        <begin position="1"/>
        <end position="20"/>
    </location>
</feature>
<dbReference type="InterPro" id="IPR051939">
    <property type="entry name" value="Glycosyltr_41/O-GlcNAc_trsf"/>
</dbReference>
<dbReference type="Gene3D" id="3.30.70.2390">
    <property type="match status" value="1"/>
</dbReference>
<dbReference type="PANTHER" id="PTHR44835:SF1">
    <property type="entry name" value="PROTEIN O-GLCNAC TRANSFERASE"/>
    <property type="match status" value="1"/>
</dbReference>
<organism evidence="7 8">
    <name type="scientific">Rhodoferax sediminis</name>
    <dbReference type="NCBI Taxonomy" id="2509614"/>
    <lineage>
        <taxon>Bacteria</taxon>
        <taxon>Pseudomonadati</taxon>
        <taxon>Pseudomonadota</taxon>
        <taxon>Betaproteobacteria</taxon>
        <taxon>Burkholderiales</taxon>
        <taxon>Comamonadaceae</taxon>
        <taxon>Rhodoferax</taxon>
    </lineage>
</organism>
<feature type="repeat" description="TPR" evidence="4">
    <location>
        <begin position="44"/>
        <end position="77"/>
    </location>
</feature>
<dbReference type="AlphaFoldDB" id="A0A515D9N0"/>
<accession>A0A515D9N0</accession>
<keyword evidence="3" id="KW-0808">Transferase</keyword>
<reference evidence="7 8" key="1">
    <citation type="submission" date="2019-01" db="EMBL/GenBank/DDBJ databases">
        <title>Genomic insights into a novel species Rhodoferax sp.</title>
        <authorList>
            <person name="Jin L."/>
        </authorList>
    </citation>
    <scope>NUCLEOTIDE SEQUENCE [LARGE SCALE GENOMIC DNA]</scope>
    <source>
        <strain evidence="7 8">CHu59-6-5</strain>
    </source>
</reference>
<dbReference type="Pfam" id="PF13181">
    <property type="entry name" value="TPR_8"/>
    <property type="match status" value="1"/>
</dbReference>
<keyword evidence="5" id="KW-0732">Signal</keyword>
<gene>
    <name evidence="7" type="ORF">EUB48_07355</name>
</gene>
<evidence type="ECO:0000256" key="5">
    <source>
        <dbReference type="SAM" id="SignalP"/>
    </source>
</evidence>
<keyword evidence="2" id="KW-0328">Glycosyltransferase</keyword>
<dbReference type="InterPro" id="IPR027381">
    <property type="entry name" value="LytR/CpsA/Psr_C"/>
</dbReference>
<evidence type="ECO:0000256" key="2">
    <source>
        <dbReference type="ARBA" id="ARBA00022676"/>
    </source>
</evidence>
<keyword evidence="4" id="KW-0802">TPR repeat</keyword>
<dbReference type="Pfam" id="PF13432">
    <property type="entry name" value="TPR_16"/>
    <property type="match status" value="1"/>
</dbReference>
<dbReference type="KEGG" id="rhf:EUB48_07355"/>
<dbReference type="Pfam" id="PF13399">
    <property type="entry name" value="LytR_C"/>
    <property type="match status" value="1"/>
</dbReference>
<dbReference type="GO" id="GO:0016757">
    <property type="term" value="F:glycosyltransferase activity"/>
    <property type="evidence" value="ECO:0007669"/>
    <property type="project" value="UniProtKB-KW"/>
</dbReference>
<protein>
    <submittedName>
        <fullName evidence="7">Tetratricopeptide repeat protein</fullName>
    </submittedName>
</protein>
<keyword evidence="8" id="KW-1185">Reference proteome</keyword>
<dbReference type="OrthoDB" id="5294075at2"/>
<dbReference type="PROSITE" id="PS51257">
    <property type="entry name" value="PROKAR_LIPOPROTEIN"/>
    <property type="match status" value="1"/>
</dbReference>
<evidence type="ECO:0000259" key="6">
    <source>
        <dbReference type="Pfam" id="PF13399"/>
    </source>
</evidence>
<feature type="domain" description="LytR/CpsA/Psr regulator C-terminal" evidence="6">
    <location>
        <begin position="251"/>
        <end position="337"/>
    </location>
</feature>
<dbReference type="PANTHER" id="PTHR44835">
    <property type="entry name" value="UDP-N-ACETYLGLUCOSAMINE--PEPTIDE N-ACETYLGLUCOSAMINYLTRANSFERASE SPINDLY-RELATED"/>
    <property type="match status" value="1"/>
</dbReference>
<name>A0A515D9N0_9BURK</name>
<evidence type="ECO:0000313" key="8">
    <source>
        <dbReference type="Proteomes" id="UP000316798"/>
    </source>
</evidence>
<dbReference type="SMART" id="SM00028">
    <property type="entry name" value="TPR"/>
    <property type="match status" value="2"/>
</dbReference>
<dbReference type="RefSeq" id="WP_142818288.1">
    <property type="nucleotide sequence ID" value="NZ_CP035503.1"/>
</dbReference>
<dbReference type="EMBL" id="CP035503">
    <property type="protein sequence ID" value="QDL37121.1"/>
    <property type="molecule type" value="Genomic_DNA"/>
</dbReference>
<proteinExistence type="predicted"/>
<evidence type="ECO:0000256" key="4">
    <source>
        <dbReference type="PROSITE-ProRule" id="PRU00339"/>
    </source>
</evidence>
<sequence length="360" mass="37380">MFTLRPIVLALGVCLLQACAAPPAKMEITLQPVLRVRHSSDQAAATYYQLGKYHQDRGNLDLARAAYSHSIALDSRPMEARNALAVIDAQQGRLDDATALLQQLVADYPAVAYLHNNLGYVYSMQGDDDAAVAALQRALALDAGDERARNNLKAVQAASAGHGAPAAAAPAAATAPTPVPAAPAQGLAIVNPPETPQARMEVVQIEPDVYQLRLKAAIASVLADLQTGKPVAAAATLASAPAASAPPAKAARVEVANGNGVAGMARRIQGVLGRHGIAVNRLTNALPYTQQETKIQYRAGYEQAAEALKHALRGHAVVVATNSSSAPSDVRLVLGRDAISSMALIEGSDGESLLALNGEQ</sequence>
<feature type="repeat" description="TPR" evidence="4">
    <location>
        <begin position="112"/>
        <end position="145"/>
    </location>
</feature>
<evidence type="ECO:0000256" key="3">
    <source>
        <dbReference type="ARBA" id="ARBA00022679"/>
    </source>
</evidence>
<dbReference type="Gene3D" id="1.25.40.10">
    <property type="entry name" value="Tetratricopeptide repeat domain"/>
    <property type="match status" value="1"/>
</dbReference>
<dbReference type="PROSITE" id="PS50005">
    <property type="entry name" value="TPR"/>
    <property type="match status" value="2"/>
</dbReference>
<dbReference type="InterPro" id="IPR019734">
    <property type="entry name" value="TPR_rpt"/>
</dbReference>
<dbReference type="Proteomes" id="UP000316798">
    <property type="component" value="Chromosome"/>
</dbReference>
<evidence type="ECO:0000256" key="1">
    <source>
        <dbReference type="ARBA" id="ARBA00004922"/>
    </source>
</evidence>
<evidence type="ECO:0000313" key="7">
    <source>
        <dbReference type="EMBL" id="QDL37121.1"/>
    </source>
</evidence>
<feature type="chain" id="PRO_5021808601" evidence="5">
    <location>
        <begin position="21"/>
        <end position="360"/>
    </location>
</feature>
<comment type="pathway">
    <text evidence="1">Protein modification; protein glycosylation.</text>
</comment>
<dbReference type="SUPFAM" id="SSF48452">
    <property type="entry name" value="TPR-like"/>
    <property type="match status" value="1"/>
</dbReference>
<dbReference type="InterPro" id="IPR011990">
    <property type="entry name" value="TPR-like_helical_dom_sf"/>
</dbReference>